<reference evidence="1 2" key="1">
    <citation type="submission" date="2021-06" db="EMBL/GenBank/DDBJ databases">
        <authorList>
            <person name="Kallberg Y."/>
            <person name="Tangrot J."/>
            <person name="Rosling A."/>
        </authorList>
    </citation>
    <scope>NUCLEOTIDE SEQUENCE [LARGE SCALE GENOMIC DNA]</scope>
    <source>
        <strain evidence="1 2">120-4 pot B 10/14</strain>
    </source>
</reference>
<comment type="caution">
    <text evidence="1">The sequence shown here is derived from an EMBL/GenBank/DDBJ whole genome shotgun (WGS) entry which is preliminary data.</text>
</comment>
<accession>A0ABN7XR38</accession>
<proteinExistence type="predicted"/>
<feature type="non-terminal residue" evidence="1">
    <location>
        <position position="64"/>
    </location>
</feature>
<gene>
    <name evidence="1" type="ORF">GMARGA_LOCUS45619</name>
</gene>
<dbReference type="Proteomes" id="UP000789901">
    <property type="component" value="Unassembled WGS sequence"/>
</dbReference>
<feature type="non-terminal residue" evidence="1">
    <location>
        <position position="1"/>
    </location>
</feature>
<keyword evidence="2" id="KW-1185">Reference proteome</keyword>
<sequence length="64" mass="7390">SQNVHSSIWKVFGCKKLPPLNNNATATKIVKWKKSEQVAQCFRTLFEYNENGVFWITIIARSAF</sequence>
<evidence type="ECO:0000313" key="1">
    <source>
        <dbReference type="EMBL" id="CAG8856798.1"/>
    </source>
</evidence>
<protein>
    <submittedName>
        <fullName evidence="1">10828_t:CDS:1</fullName>
    </submittedName>
</protein>
<organism evidence="1 2">
    <name type="scientific">Gigaspora margarita</name>
    <dbReference type="NCBI Taxonomy" id="4874"/>
    <lineage>
        <taxon>Eukaryota</taxon>
        <taxon>Fungi</taxon>
        <taxon>Fungi incertae sedis</taxon>
        <taxon>Mucoromycota</taxon>
        <taxon>Glomeromycotina</taxon>
        <taxon>Glomeromycetes</taxon>
        <taxon>Diversisporales</taxon>
        <taxon>Gigasporaceae</taxon>
        <taxon>Gigaspora</taxon>
    </lineage>
</organism>
<dbReference type="EMBL" id="CAJVQB010163960">
    <property type="protein sequence ID" value="CAG8856798.1"/>
    <property type="molecule type" value="Genomic_DNA"/>
</dbReference>
<evidence type="ECO:0000313" key="2">
    <source>
        <dbReference type="Proteomes" id="UP000789901"/>
    </source>
</evidence>
<name>A0ABN7XR38_GIGMA</name>